<dbReference type="InterPro" id="IPR017580">
    <property type="entry name" value="OHCU_decarboxylase-1"/>
</dbReference>
<keyword evidence="6" id="KW-0456">Lyase</keyword>
<dbReference type="PANTHER" id="PTHR43466:SF1">
    <property type="entry name" value="2-OXO-4-HYDROXY-4-CARBOXY-5-UREIDOIMIDAZOLINE DECARBOXYLASE-RELATED"/>
    <property type="match status" value="1"/>
</dbReference>
<evidence type="ECO:0000256" key="6">
    <source>
        <dbReference type="ARBA" id="ARBA00023239"/>
    </source>
</evidence>
<keyword evidence="9" id="KW-1185">Reference proteome</keyword>
<evidence type="ECO:0000256" key="1">
    <source>
        <dbReference type="ARBA" id="ARBA00001163"/>
    </source>
</evidence>
<keyword evidence="5" id="KW-0210">Decarboxylase</keyword>
<evidence type="ECO:0000259" key="7">
    <source>
        <dbReference type="Pfam" id="PF09349"/>
    </source>
</evidence>
<name>D5WQV1_KYRT2</name>
<reference evidence="8 9" key="1">
    <citation type="journal article" date="2011" name="Stand. Genomic Sci.">
        <title>Complete genome sequence of the thermophilic, hydrogen-oxidizing Bacillus tusciae type strain (T2) and reclassification in the new genus, Kyrpidia gen. nov. as Kyrpidia tusciae comb. nov. and emendation of the family Alicyclobacillaceae da Costa and Rainey, 2010.</title>
        <authorList>
            <person name="Klenk H.P."/>
            <person name="Lapidus A."/>
            <person name="Chertkov O."/>
            <person name="Copeland A."/>
            <person name="Del Rio T.G."/>
            <person name="Nolan M."/>
            <person name="Lucas S."/>
            <person name="Chen F."/>
            <person name="Tice H."/>
            <person name="Cheng J.F."/>
            <person name="Han C."/>
            <person name="Bruce D."/>
            <person name="Goodwin L."/>
            <person name="Pitluck S."/>
            <person name="Pati A."/>
            <person name="Ivanova N."/>
            <person name="Mavromatis K."/>
            <person name="Daum C."/>
            <person name="Chen A."/>
            <person name="Palaniappan K."/>
            <person name="Chang Y.J."/>
            <person name="Land M."/>
            <person name="Hauser L."/>
            <person name="Jeffries C.D."/>
            <person name="Detter J.C."/>
            <person name="Rohde M."/>
            <person name="Abt B."/>
            <person name="Pukall R."/>
            <person name="Goker M."/>
            <person name="Bristow J."/>
            <person name="Markowitz V."/>
            <person name="Hugenholtz P."/>
            <person name="Eisen J.A."/>
        </authorList>
    </citation>
    <scope>NUCLEOTIDE SEQUENCE [LARGE SCALE GENOMIC DNA]</scope>
    <source>
        <strain evidence="8 9">DSM 2912</strain>
    </source>
</reference>
<dbReference type="HOGENOM" id="CLU_092522_1_1_9"/>
<dbReference type="Proteomes" id="UP000002368">
    <property type="component" value="Chromosome"/>
</dbReference>
<accession>D5WQV1</accession>
<evidence type="ECO:0000256" key="2">
    <source>
        <dbReference type="ARBA" id="ARBA00004754"/>
    </source>
</evidence>
<feature type="domain" description="Oxo-4-hydroxy-4-carboxy-5-ureidoimidazoline decarboxylase" evidence="7">
    <location>
        <begin position="8"/>
        <end position="160"/>
    </location>
</feature>
<dbReference type="OrthoDB" id="9800909at2"/>
<evidence type="ECO:0000313" key="8">
    <source>
        <dbReference type="EMBL" id="ADG06710.1"/>
    </source>
</evidence>
<dbReference type="STRING" id="562970.Btus_2020"/>
<dbReference type="GO" id="GO:0019628">
    <property type="term" value="P:urate catabolic process"/>
    <property type="evidence" value="ECO:0007669"/>
    <property type="project" value="UniProtKB-UniPathway"/>
</dbReference>
<protein>
    <recommendedName>
        <fullName evidence="3">2-oxo-4-hydroxy-4-carboxy-5-ureidoimidazoline decarboxylase</fullName>
        <ecNumber evidence="3">4.1.1.97</ecNumber>
    </recommendedName>
</protein>
<dbReference type="InterPro" id="IPR018020">
    <property type="entry name" value="OHCU_decarboxylase"/>
</dbReference>
<dbReference type="KEGG" id="bts:Btus_2020"/>
<dbReference type="PANTHER" id="PTHR43466">
    <property type="entry name" value="2-OXO-4-HYDROXY-4-CARBOXY-5-UREIDOIMIDAZOLINE DECARBOXYLASE-RELATED"/>
    <property type="match status" value="1"/>
</dbReference>
<dbReference type="InterPro" id="IPR036778">
    <property type="entry name" value="OHCU_decarboxylase_sf"/>
</dbReference>
<evidence type="ECO:0000256" key="3">
    <source>
        <dbReference type="ARBA" id="ARBA00012257"/>
    </source>
</evidence>
<comment type="catalytic activity">
    <reaction evidence="1">
        <text>5-hydroxy-2-oxo-4-ureido-2,5-dihydro-1H-imidazole-5-carboxylate + H(+) = (S)-allantoin + CO2</text>
        <dbReference type="Rhea" id="RHEA:26301"/>
        <dbReference type="ChEBI" id="CHEBI:15378"/>
        <dbReference type="ChEBI" id="CHEBI:15678"/>
        <dbReference type="ChEBI" id="CHEBI:16526"/>
        <dbReference type="ChEBI" id="CHEBI:58639"/>
        <dbReference type="EC" id="4.1.1.97"/>
    </reaction>
</comment>
<evidence type="ECO:0000256" key="4">
    <source>
        <dbReference type="ARBA" id="ARBA00022631"/>
    </source>
</evidence>
<dbReference type="AlphaFoldDB" id="D5WQV1"/>
<sequence length="167" mass="19383">MVTLTQLNGATKQEFTEMVGWVFEHSPWVAERAWARRPFRSVDHLFAVMADVVKGSTRDDKLALFRAHPDLGARARMSSASLSEQHRAGLQQLSFAEYHLLTRLNRAYRDKFGFPFILAVRDRTPREIQKALEQRLAATQEEEEQRALAEVLLIAWFRLRDMGIEER</sequence>
<keyword evidence="4" id="KW-0659">Purine metabolism</keyword>
<dbReference type="eggNOG" id="COG3195">
    <property type="taxonomic scope" value="Bacteria"/>
</dbReference>
<dbReference type="NCBIfam" id="TIGR03164">
    <property type="entry name" value="UHCUDC"/>
    <property type="match status" value="1"/>
</dbReference>
<dbReference type="EC" id="4.1.1.97" evidence="3"/>
<dbReference type="GO" id="GO:0051997">
    <property type="term" value="F:2-oxo-4-hydroxy-4-carboxy-5-ureidoimidazoline decarboxylase activity"/>
    <property type="evidence" value="ECO:0007669"/>
    <property type="project" value="UniProtKB-EC"/>
</dbReference>
<evidence type="ECO:0000256" key="5">
    <source>
        <dbReference type="ARBA" id="ARBA00022793"/>
    </source>
</evidence>
<proteinExistence type="predicted"/>
<dbReference type="Gene3D" id="1.10.3330.10">
    <property type="entry name" value="Oxo-4-hydroxy-4-carboxy-5-ureidoimidazoline decarboxylase"/>
    <property type="match status" value="1"/>
</dbReference>
<dbReference type="Pfam" id="PF09349">
    <property type="entry name" value="OHCU_decarbox"/>
    <property type="match status" value="1"/>
</dbReference>
<dbReference type="GO" id="GO:0006144">
    <property type="term" value="P:purine nucleobase metabolic process"/>
    <property type="evidence" value="ECO:0007669"/>
    <property type="project" value="UniProtKB-KW"/>
</dbReference>
<comment type="pathway">
    <text evidence="2">Purine metabolism; urate degradation; (S)-allantoin from urate: step 3/3.</text>
</comment>
<dbReference type="GO" id="GO:0000255">
    <property type="term" value="P:allantoin metabolic process"/>
    <property type="evidence" value="ECO:0007669"/>
    <property type="project" value="InterPro"/>
</dbReference>
<evidence type="ECO:0000313" key="9">
    <source>
        <dbReference type="Proteomes" id="UP000002368"/>
    </source>
</evidence>
<dbReference type="EMBL" id="CP002017">
    <property type="protein sequence ID" value="ADG06710.1"/>
    <property type="molecule type" value="Genomic_DNA"/>
</dbReference>
<dbReference type="SUPFAM" id="SSF158694">
    <property type="entry name" value="UraD-Like"/>
    <property type="match status" value="1"/>
</dbReference>
<gene>
    <name evidence="8" type="ordered locus">Btus_2020</name>
</gene>
<organism evidence="8 9">
    <name type="scientific">Kyrpidia tusciae (strain DSM 2912 / NBRC 15312 / T2)</name>
    <name type="common">Bacillus tusciae</name>
    <dbReference type="NCBI Taxonomy" id="562970"/>
    <lineage>
        <taxon>Bacteria</taxon>
        <taxon>Bacillati</taxon>
        <taxon>Bacillota</taxon>
        <taxon>Bacilli</taxon>
        <taxon>Bacillales</taxon>
        <taxon>Alicyclobacillaceae</taxon>
        <taxon>Kyrpidia</taxon>
    </lineage>
</organism>
<dbReference type="UniPathway" id="UPA00394">
    <property type="reaction ID" value="UER00652"/>
</dbReference>